<dbReference type="EMBL" id="QFNN01000011">
    <property type="protein sequence ID" value="PZO91296.1"/>
    <property type="molecule type" value="Genomic_DNA"/>
</dbReference>
<reference evidence="1 2" key="1">
    <citation type="submission" date="2017-08" db="EMBL/GenBank/DDBJ databases">
        <title>Infants hospitalized years apart are colonized by the same room-sourced microbial strains.</title>
        <authorList>
            <person name="Brooks B."/>
            <person name="Olm M.R."/>
            <person name="Firek B.A."/>
            <person name="Baker R."/>
            <person name="Thomas B.C."/>
            <person name="Morowitz M.J."/>
            <person name="Banfield J.F."/>
        </authorList>
    </citation>
    <scope>NUCLEOTIDE SEQUENCE [LARGE SCALE GENOMIC DNA]</scope>
    <source>
        <strain evidence="1">S2_018_000_R2_101</strain>
    </source>
</reference>
<accession>A0A2W5ADE1</accession>
<proteinExistence type="predicted"/>
<evidence type="ECO:0000313" key="1">
    <source>
        <dbReference type="EMBL" id="PZO91296.1"/>
    </source>
</evidence>
<sequence length="353" mass="38965">MDEFARRPADDRLAFINEAAARRDVTPIIIEKDFWVCWTLRRLSEAPALAEHLTFKGGTSLSKAYGVIERFSEDIDLTIGRDAPLILDTLPPMEDGISGKERDRRTKALKAAAQSYVESIALPELATAIERALGTKDGWEVVLDPDDRDAQTVLFRYPKLLNYGRGFGSGRFGVGAFGEGEDGYIKPRIKLEFGARGETEPSEARTITPYLAAEFPDELPDASVSVSTLSVERTFWEKVTILHALHHGTKLLPEMSRHYYDTMMLAAKGIDDAAKQKPDLLAKVVLNKSLMFADNKASYDTATLGTLRLAPSDELRARLADDYAAMSEMFMTPPPSFDELMAAIAALGTKLNG</sequence>
<keyword evidence="1" id="KW-0808">Transferase</keyword>
<protein>
    <submittedName>
        <fullName evidence="1">Nucleotidyl transferase AbiEii/AbiGii toxin family protein</fullName>
    </submittedName>
</protein>
<dbReference type="AlphaFoldDB" id="A0A2W5ADE1"/>
<evidence type="ECO:0000313" key="2">
    <source>
        <dbReference type="Proteomes" id="UP000249066"/>
    </source>
</evidence>
<dbReference type="Pfam" id="PF08843">
    <property type="entry name" value="AbiEii"/>
    <property type="match status" value="1"/>
</dbReference>
<gene>
    <name evidence="1" type="ORF">DI623_03645</name>
</gene>
<name>A0A2W5ADE1_9SPHN</name>
<dbReference type="Gene3D" id="3.10.450.620">
    <property type="entry name" value="JHP933, nucleotidyltransferase-like core domain"/>
    <property type="match status" value="1"/>
</dbReference>
<dbReference type="Proteomes" id="UP000249066">
    <property type="component" value="Unassembled WGS sequence"/>
</dbReference>
<comment type="caution">
    <text evidence="1">The sequence shown here is derived from an EMBL/GenBank/DDBJ whole genome shotgun (WGS) entry which is preliminary data.</text>
</comment>
<organism evidence="1 2">
    <name type="scientific">Sphingomonas sanxanigenens</name>
    <dbReference type="NCBI Taxonomy" id="397260"/>
    <lineage>
        <taxon>Bacteria</taxon>
        <taxon>Pseudomonadati</taxon>
        <taxon>Pseudomonadota</taxon>
        <taxon>Alphaproteobacteria</taxon>
        <taxon>Sphingomonadales</taxon>
        <taxon>Sphingomonadaceae</taxon>
        <taxon>Sphingomonas</taxon>
    </lineage>
</organism>
<dbReference type="InterPro" id="IPR014942">
    <property type="entry name" value="AbiEii"/>
</dbReference>
<dbReference type="GO" id="GO:0016740">
    <property type="term" value="F:transferase activity"/>
    <property type="evidence" value="ECO:0007669"/>
    <property type="project" value="UniProtKB-KW"/>
</dbReference>